<dbReference type="OrthoDB" id="75908at2759"/>
<dbReference type="InParanoid" id="A0A0V0R6V8"/>
<evidence type="ECO:0000256" key="1">
    <source>
        <dbReference type="SAM" id="MobiDB-lite"/>
    </source>
</evidence>
<proteinExistence type="predicted"/>
<name>A0A0V0R6V8_PSEPJ</name>
<dbReference type="PANTHER" id="PTHR34531">
    <property type="entry name" value="ZGC:153352"/>
    <property type="match status" value="1"/>
</dbReference>
<feature type="compositionally biased region" description="Low complexity" evidence="1">
    <location>
        <begin position="454"/>
        <end position="470"/>
    </location>
</feature>
<dbReference type="Pfam" id="PF15016">
    <property type="entry name" value="C5orf34_C"/>
    <property type="match status" value="1"/>
</dbReference>
<feature type="domain" description="C5orf34-like C-terminal" evidence="2">
    <location>
        <begin position="596"/>
        <end position="658"/>
    </location>
</feature>
<dbReference type="AlphaFoldDB" id="A0A0V0R6V8"/>
<protein>
    <submittedName>
        <fullName evidence="4">Uncharacterized protein</fullName>
    </submittedName>
</protein>
<feature type="region of interest" description="Disordered" evidence="1">
    <location>
        <begin position="454"/>
        <end position="486"/>
    </location>
</feature>
<evidence type="ECO:0000313" key="4">
    <source>
        <dbReference type="EMBL" id="KRX10210.1"/>
    </source>
</evidence>
<comment type="caution">
    <text evidence="4">The sequence shown here is derived from an EMBL/GenBank/DDBJ whole genome shotgun (WGS) entry which is preliminary data.</text>
</comment>
<evidence type="ECO:0000259" key="3">
    <source>
        <dbReference type="Pfam" id="PF22833"/>
    </source>
</evidence>
<feature type="domain" description="C5orf34-like second" evidence="3">
    <location>
        <begin position="127"/>
        <end position="249"/>
    </location>
</feature>
<feature type="region of interest" description="Disordered" evidence="1">
    <location>
        <begin position="546"/>
        <end position="570"/>
    </location>
</feature>
<dbReference type="Proteomes" id="UP000054937">
    <property type="component" value="Unassembled WGS sequence"/>
</dbReference>
<feature type="compositionally biased region" description="Acidic residues" evidence="1">
    <location>
        <begin position="552"/>
        <end position="565"/>
    </location>
</feature>
<reference evidence="4 5" key="1">
    <citation type="journal article" date="2015" name="Sci. Rep.">
        <title>Genome of the facultative scuticociliatosis pathogen Pseudocohnilembus persalinus provides insight into its virulence through horizontal gene transfer.</title>
        <authorList>
            <person name="Xiong J."/>
            <person name="Wang G."/>
            <person name="Cheng J."/>
            <person name="Tian M."/>
            <person name="Pan X."/>
            <person name="Warren A."/>
            <person name="Jiang C."/>
            <person name="Yuan D."/>
            <person name="Miao W."/>
        </authorList>
    </citation>
    <scope>NUCLEOTIDE SEQUENCE [LARGE SCALE GENOMIC DNA]</scope>
    <source>
        <strain evidence="4">36N120E</strain>
    </source>
</reference>
<organism evidence="4 5">
    <name type="scientific">Pseudocohnilembus persalinus</name>
    <name type="common">Ciliate</name>
    <dbReference type="NCBI Taxonomy" id="266149"/>
    <lineage>
        <taxon>Eukaryota</taxon>
        <taxon>Sar</taxon>
        <taxon>Alveolata</taxon>
        <taxon>Ciliophora</taxon>
        <taxon>Intramacronucleata</taxon>
        <taxon>Oligohymenophorea</taxon>
        <taxon>Scuticociliatia</taxon>
        <taxon>Philasterida</taxon>
        <taxon>Pseudocohnilembidae</taxon>
        <taxon>Pseudocohnilembus</taxon>
    </lineage>
</organism>
<sequence>MNFAFQKGNKGQNLENLTFFKDGRIHAKFLDKSSLIVHKGSKCATYFKINGEKRRFLMDTVPGIENCRQKLENTLRAANCLNDVPILTLENLYPEYLLEYNQKKLNSCIWNCDISNPDFFEINKQSKEISLYSIDGHAKIILQKERFTFLVEYKQLIPVKKPKLMSKKEDKLLNDNELQEKENEKYGNCNQGYNFSKQFMKKYNIPEVKRKKEAEEKGETVKIHFSYIKIQKIYSVFKFPSRWSVPLFLVWQIYLENFSGSEKLLKEPVFKPQLKMFIYGINSQQQQMQRNLEKQHNSIFGGQNSEFSEFSHQQSYISEIEESRIENRDDNEILDEIQQIGQKYFQAFKIANSNEIITELPSIGVSQFISNNNIENINTKNMWNFDNAAPSFEHPKYEKQVAFTWNNNIIGWYCSLSQEIISYNQNKGTFIYSTSKGMFMHYLEKNVINQNQNQSQNQSLNQIQSQNQSLYQEENQENRKKLELDQDLGNLSNQEKVFYDVQKMNKDDILSGFRDFFQSLVSIKYVRDFNDNLKKICSFNNEFRNKNRDITNDDDNDEQDEENYDINDKNKEQENIEQNIVYLSDKFDVIQKIENEEGIFEAYKNGFVKAKFMDRTICKLSKNQNYIDIITKFGDEYQVYLDYPKEFEYYVGKVLEFQEFVFMDPKKRYEKMLKEEQFRASILHELEKNDRFLCILQNQAPESSKEQMSQSDIYSEFMRKQQQQIQQCLDQSSFNCDLEYNSEIQLQNQQRFNQSLNGFQYRDTEQRNERNEYNFNNYNNDRSLVSQTVQSEYIDQSQNYGSQMGGYDIQEILRKNEEMMNQMSLMLKQ</sequence>
<evidence type="ECO:0000313" key="5">
    <source>
        <dbReference type="Proteomes" id="UP000054937"/>
    </source>
</evidence>
<dbReference type="InterPro" id="IPR027865">
    <property type="entry name" value="C5orf34-like_C"/>
</dbReference>
<dbReference type="InterPro" id="IPR053901">
    <property type="entry name" value="C5orf34-like"/>
</dbReference>
<dbReference type="OMA" id="PNILYND"/>
<dbReference type="Pfam" id="PF22833">
    <property type="entry name" value="C5orf34_2nd"/>
    <property type="match status" value="1"/>
</dbReference>
<accession>A0A0V0R6V8</accession>
<gene>
    <name evidence="4" type="ORF">PPERSA_10876</name>
</gene>
<dbReference type="InterPro" id="IPR053899">
    <property type="entry name" value="C5orf34-like_2nd"/>
</dbReference>
<evidence type="ECO:0000259" key="2">
    <source>
        <dbReference type="Pfam" id="PF15016"/>
    </source>
</evidence>
<dbReference type="PANTHER" id="PTHR34531:SF1">
    <property type="entry name" value="CHROMOSOME 5 OPEN READING FRAME 34"/>
    <property type="match status" value="1"/>
</dbReference>
<dbReference type="EMBL" id="LDAU01000035">
    <property type="protein sequence ID" value="KRX10210.1"/>
    <property type="molecule type" value="Genomic_DNA"/>
</dbReference>
<keyword evidence="5" id="KW-1185">Reference proteome</keyword>